<feature type="compositionally biased region" description="Basic and acidic residues" evidence="1">
    <location>
        <begin position="365"/>
        <end position="380"/>
    </location>
</feature>
<evidence type="ECO:0000313" key="3">
    <source>
        <dbReference type="Proteomes" id="UP000799428"/>
    </source>
</evidence>
<dbReference type="AlphaFoldDB" id="A0A6G1JSW4"/>
<name>A0A6G1JSW4_9PLEO</name>
<feature type="region of interest" description="Disordered" evidence="1">
    <location>
        <begin position="365"/>
        <end position="514"/>
    </location>
</feature>
<evidence type="ECO:0008006" key="4">
    <source>
        <dbReference type="Google" id="ProtNLM"/>
    </source>
</evidence>
<feature type="compositionally biased region" description="Basic and acidic residues" evidence="1">
    <location>
        <begin position="468"/>
        <end position="477"/>
    </location>
</feature>
<evidence type="ECO:0000256" key="1">
    <source>
        <dbReference type="SAM" id="MobiDB-lite"/>
    </source>
</evidence>
<dbReference type="EMBL" id="MU005787">
    <property type="protein sequence ID" value="KAF2703372.1"/>
    <property type="molecule type" value="Genomic_DNA"/>
</dbReference>
<gene>
    <name evidence="2" type="ORF">K504DRAFT_473944</name>
</gene>
<keyword evidence="3" id="KW-1185">Reference proteome</keyword>
<feature type="compositionally biased region" description="Low complexity" evidence="1">
    <location>
        <begin position="486"/>
        <end position="510"/>
    </location>
</feature>
<reference evidence="2" key="1">
    <citation type="journal article" date="2020" name="Stud. Mycol.">
        <title>101 Dothideomycetes genomes: a test case for predicting lifestyles and emergence of pathogens.</title>
        <authorList>
            <person name="Haridas S."/>
            <person name="Albert R."/>
            <person name="Binder M."/>
            <person name="Bloem J."/>
            <person name="Labutti K."/>
            <person name="Salamov A."/>
            <person name="Andreopoulos B."/>
            <person name="Baker S."/>
            <person name="Barry K."/>
            <person name="Bills G."/>
            <person name="Bluhm B."/>
            <person name="Cannon C."/>
            <person name="Castanera R."/>
            <person name="Culley D."/>
            <person name="Daum C."/>
            <person name="Ezra D."/>
            <person name="Gonzalez J."/>
            <person name="Henrissat B."/>
            <person name="Kuo A."/>
            <person name="Liang C."/>
            <person name="Lipzen A."/>
            <person name="Lutzoni F."/>
            <person name="Magnuson J."/>
            <person name="Mondo S."/>
            <person name="Nolan M."/>
            <person name="Ohm R."/>
            <person name="Pangilinan J."/>
            <person name="Park H.-J."/>
            <person name="Ramirez L."/>
            <person name="Alfaro M."/>
            <person name="Sun H."/>
            <person name="Tritt A."/>
            <person name="Yoshinaga Y."/>
            <person name="Zwiers L.-H."/>
            <person name="Turgeon B."/>
            <person name="Goodwin S."/>
            <person name="Spatafora J."/>
            <person name="Crous P."/>
            <person name="Grigoriev I."/>
        </authorList>
    </citation>
    <scope>NUCLEOTIDE SEQUENCE</scope>
    <source>
        <strain evidence="2">CBS 279.74</strain>
    </source>
</reference>
<evidence type="ECO:0000313" key="2">
    <source>
        <dbReference type="EMBL" id="KAF2703372.1"/>
    </source>
</evidence>
<accession>A0A6G1JSW4</accession>
<feature type="region of interest" description="Disordered" evidence="1">
    <location>
        <begin position="222"/>
        <end position="264"/>
    </location>
</feature>
<feature type="compositionally biased region" description="Basic and acidic residues" evidence="1">
    <location>
        <begin position="237"/>
        <end position="264"/>
    </location>
</feature>
<organism evidence="2 3">
    <name type="scientific">Pleomassaria siparia CBS 279.74</name>
    <dbReference type="NCBI Taxonomy" id="1314801"/>
    <lineage>
        <taxon>Eukaryota</taxon>
        <taxon>Fungi</taxon>
        <taxon>Dikarya</taxon>
        <taxon>Ascomycota</taxon>
        <taxon>Pezizomycotina</taxon>
        <taxon>Dothideomycetes</taxon>
        <taxon>Pleosporomycetidae</taxon>
        <taxon>Pleosporales</taxon>
        <taxon>Pleomassariaceae</taxon>
        <taxon>Pleomassaria</taxon>
    </lineage>
</organism>
<sequence length="640" mass="71360">MLTSELDILKPIDPSVTSSDDYEIFALSNAQVVYASNGKPASLLAAYADTPLRVEGRLETPSRAQMKYLVQKPFKSVDLEIRNVTRFSYGQTTDGDMMIWALGNAGWFEIRPSKAYKHIYENMVQAVELLYFVTDVYNEPRKRGGGPSAELIFQEYAEDDRFPCKTKGDAEATFYKHRTFLITCLLSKAQGVGWSNTPLYQFFKRKFRNEFETLKARAEGKMEAKPAKSVKVGPAPARDEKPRVPVRAEAKEKDKPKASEAPKKDDNWWESAAIFEFMQKAINLGAMHKGNVTVDRVAKLLVKRYEMDEVDIARNVILVHARNLCYIMEHPRRKNIAYFANEPIYHELRSDHGLSAADVRRAEGIELRPRNDHSSLRDDMTSSEDESSDEAGTSTPQRRPSGKKKGQLSVLRPKSGKYSGKSKSTKRGKSKGMKDVITTTDDDSDEADSSDAPIDTPTQALSPGKRKHIEDDTSDARPRKRAANESQSPASPESTLSSLASSPVPDAVADPPLPLRWRSKQSLTNGAKAAAPALVPPVISTPLPTYTANGPKDSWICTFDGCSQKIYGASSEQGAMLIGEHLKDHSRGRAFEIGLVMNEEQRLRLPVSNLIKRIREMAEHQQPLFPTGTPMRPTPIKRTV</sequence>
<dbReference type="Proteomes" id="UP000799428">
    <property type="component" value="Unassembled WGS sequence"/>
</dbReference>
<dbReference type="OrthoDB" id="5382953at2759"/>
<protein>
    <recommendedName>
        <fullName evidence="4">DNA (cytosine-5)-methyltransferase 1 replication foci domain-containing protein</fullName>
    </recommendedName>
</protein>
<proteinExistence type="predicted"/>
<feature type="compositionally biased region" description="Acidic residues" evidence="1">
    <location>
        <begin position="440"/>
        <end position="449"/>
    </location>
</feature>